<dbReference type="GeneID" id="97763526"/>
<accession>A0A1H3XDJ9</accession>
<dbReference type="InterPro" id="IPR002763">
    <property type="entry name" value="DUF72"/>
</dbReference>
<protein>
    <submittedName>
        <fullName evidence="1">Uncharacterized conserved protein YecE, DUF72 family</fullName>
    </submittedName>
</protein>
<dbReference type="Gene3D" id="3.20.20.410">
    <property type="entry name" value="Protein of unknown function UPF0759"/>
    <property type="match status" value="1"/>
</dbReference>
<evidence type="ECO:0000313" key="1">
    <source>
        <dbReference type="EMBL" id="SDZ96682.1"/>
    </source>
</evidence>
<dbReference type="STRING" id="71657.SAMN02982996_00593"/>
<organism evidence="1 2">
    <name type="scientific">Lonsdalea quercina</name>
    <dbReference type="NCBI Taxonomy" id="71657"/>
    <lineage>
        <taxon>Bacteria</taxon>
        <taxon>Pseudomonadati</taxon>
        <taxon>Pseudomonadota</taxon>
        <taxon>Gammaproteobacteria</taxon>
        <taxon>Enterobacterales</taxon>
        <taxon>Pectobacteriaceae</taxon>
        <taxon>Lonsdalea</taxon>
    </lineage>
</organism>
<gene>
    <name evidence="1" type="ORF">SAMN02982996_00593</name>
</gene>
<dbReference type="SUPFAM" id="SSF117396">
    <property type="entry name" value="TM1631-like"/>
    <property type="match status" value="1"/>
</dbReference>
<dbReference type="Pfam" id="PF01904">
    <property type="entry name" value="DUF72"/>
    <property type="match status" value="1"/>
</dbReference>
<keyword evidence="2" id="KW-1185">Reference proteome</keyword>
<dbReference type="AlphaFoldDB" id="A0A1H3XDJ9"/>
<dbReference type="InterPro" id="IPR036520">
    <property type="entry name" value="UPF0759_sf"/>
</dbReference>
<dbReference type="eggNOG" id="COG1801">
    <property type="taxonomic scope" value="Bacteria"/>
</dbReference>
<dbReference type="PANTHER" id="PTHR30348">
    <property type="entry name" value="UNCHARACTERIZED PROTEIN YECE"/>
    <property type="match status" value="1"/>
</dbReference>
<dbReference type="Proteomes" id="UP000187280">
    <property type="component" value="Unassembled WGS sequence"/>
</dbReference>
<dbReference type="RefSeq" id="WP_026742337.1">
    <property type="nucleotide sequence ID" value="NZ_FNQS01000002.1"/>
</dbReference>
<sequence>MYIGLPQWQHAAWGKLGLSDLADYARHFNCVEGNTTFYALPSADVVLRWRDMTHDDFRFCFKFPSTISHQAALRDCQPEVTQFFRCMAPLATRMGQLWLQLPAAFGPGQLPDLWQFLDALPSGYTYGVEVRHPQFFAKGEDERRLNQGLHQRGVNRVIMDSRPVHSAIADSEAMREAQRKKPRVPVHAVVTASQPLVRFIGNDSQEDNQRWFAPWLAKLAHWQNEHSPYLFIHTPDIGFAPELARRLWPKLSAVISDMPPRPHWPEQSTLF</sequence>
<dbReference type="NCBIfam" id="NF007637">
    <property type="entry name" value="PRK10302.1"/>
    <property type="match status" value="1"/>
</dbReference>
<dbReference type="PANTHER" id="PTHR30348:SF9">
    <property type="entry name" value="UPF0759 PROTEIN YECE"/>
    <property type="match status" value="1"/>
</dbReference>
<name>A0A1H3XDJ9_9GAMM</name>
<evidence type="ECO:0000313" key="2">
    <source>
        <dbReference type="Proteomes" id="UP000187280"/>
    </source>
</evidence>
<dbReference type="EMBL" id="FNQS01000002">
    <property type="protein sequence ID" value="SDZ96682.1"/>
    <property type="molecule type" value="Genomic_DNA"/>
</dbReference>
<reference evidence="1 2" key="1">
    <citation type="submission" date="2016-10" db="EMBL/GenBank/DDBJ databases">
        <authorList>
            <person name="de Groot N.N."/>
        </authorList>
    </citation>
    <scope>NUCLEOTIDE SEQUENCE [LARGE SCALE GENOMIC DNA]</scope>
    <source>
        <strain evidence="1 2">ATCC 29281</strain>
    </source>
</reference>
<proteinExistence type="predicted"/>